<evidence type="ECO:0000313" key="13">
    <source>
        <dbReference type="Proteomes" id="UP000007014"/>
    </source>
</evidence>
<keyword evidence="5 11" id="KW-1133">Transmembrane helix</keyword>
<dbReference type="Gramene" id="CMR162CT">
    <property type="protein sequence ID" value="CMR162CT"/>
    <property type="gene ID" value="CMR162C"/>
</dbReference>
<evidence type="ECO:0000256" key="6">
    <source>
        <dbReference type="ARBA" id="ARBA00023128"/>
    </source>
</evidence>
<keyword evidence="7 8" id="KW-0472">Membrane</keyword>
<name>M1VGS9_CYAM1</name>
<dbReference type="Pfam" id="PF00153">
    <property type="entry name" value="Mito_carr"/>
    <property type="match status" value="3"/>
</dbReference>
<evidence type="ECO:0000256" key="7">
    <source>
        <dbReference type="ARBA" id="ARBA00023136"/>
    </source>
</evidence>
<feature type="repeat" description="Solcar" evidence="8">
    <location>
        <begin position="27"/>
        <end position="123"/>
    </location>
</feature>
<keyword evidence="3 9" id="KW-0813">Transport</keyword>
<keyword evidence="4 8" id="KW-0812">Transmembrane</keyword>
<evidence type="ECO:0000256" key="9">
    <source>
        <dbReference type="RuleBase" id="RU000488"/>
    </source>
</evidence>
<feature type="transmembrane region" description="Helical" evidence="11">
    <location>
        <begin position="202"/>
        <end position="225"/>
    </location>
</feature>
<dbReference type="PROSITE" id="PS50920">
    <property type="entry name" value="SOLCAR"/>
    <property type="match status" value="3"/>
</dbReference>
<feature type="repeat" description="Solcar" evidence="8">
    <location>
        <begin position="146"/>
        <end position="231"/>
    </location>
</feature>
<evidence type="ECO:0000256" key="1">
    <source>
        <dbReference type="ARBA" id="ARBA00004225"/>
    </source>
</evidence>
<dbReference type="InterPro" id="IPR018108">
    <property type="entry name" value="MCP_transmembrane"/>
</dbReference>
<evidence type="ECO:0000256" key="3">
    <source>
        <dbReference type="ARBA" id="ARBA00022448"/>
    </source>
</evidence>
<organism evidence="12 13">
    <name type="scientific">Cyanidioschyzon merolae (strain NIES-3377 / 10D)</name>
    <name type="common">Unicellular red alga</name>
    <dbReference type="NCBI Taxonomy" id="280699"/>
    <lineage>
        <taxon>Eukaryota</taxon>
        <taxon>Rhodophyta</taxon>
        <taxon>Bangiophyceae</taxon>
        <taxon>Cyanidiales</taxon>
        <taxon>Cyanidiaceae</taxon>
        <taxon>Cyanidioschyzon</taxon>
    </lineage>
</organism>
<dbReference type="EMBL" id="AP006500">
    <property type="protein sequence ID" value="BAM82412.1"/>
    <property type="molecule type" value="Genomic_DNA"/>
</dbReference>
<reference evidence="12 13" key="2">
    <citation type="journal article" date="2007" name="BMC Biol.">
        <title>A 100%-complete sequence reveals unusually simple genomic features in the hot-spring red alga Cyanidioschyzon merolae.</title>
        <authorList>
            <person name="Nozaki H."/>
            <person name="Takano H."/>
            <person name="Misumi O."/>
            <person name="Terasawa K."/>
            <person name="Matsuzaki M."/>
            <person name="Maruyama S."/>
            <person name="Nishida K."/>
            <person name="Yagisawa F."/>
            <person name="Yoshida Y."/>
            <person name="Fujiwara T."/>
            <person name="Takio S."/>
            <person name="Tamura K."/>
            <person name="Chung S.J."/>
            <person name="Nakamura S."/>
            <person name="Kuroiwa H."/>
            <person name="Tanaka K."/>
            <person name="Sato N."/>
            <person name="Kuroiwa T."/>
        </authorList>
    </citation>
    <scope>NUCLEOTIDE SEQUENCE [LARGE SCALE GENOMIC DNA]</scope>
    <source>
        <strain evidence="12 13">10D</strain>
    </source>
</reference>
<dbReference type="HOGENOM" id="CLU_015166_3_1_1"/>
<reference evidence="12 13" key="1">
    <citation type="journal article" date="2004" name="Nature">
        <title>Genome sequence of the ultrasmall unicellular red alga Cyanidioschyzon merolae 10D.</title>
        <authorList>
            <person name="Matsuzaki M."/>
            <person name="Misumi O."/>
            <person name="Shin-i T."/>
            <person name="Maruyama S."/>
            <person name="Takahara M."/>
            <person name="Miyagishima S."/>
            <person name="Mori T."/>
            <person name="Nishida K."/>
            <person name="Yagisawa F."/>
            <person name="Nishida K."/>
            <person name="Yoshida Y."/>
            <person name="Nishimura Y."/>
            <person name="Nakao S."/>
            <person name="Kobayashi T."/>
            <person name="Momoyama Y."/>
            <person name="Higashiyama T."/>
            <person name="Minoda A."/>
            <person name="Sano M."/>
            <person name="Nomoto H."/>
            <person name="Oishi K."/>
            <person name="Hayashi H."/>
            <person name="Ohta F."/>
            <person name="Nishizaka S."/>
            <person name="Haga S."/>
            <person name="Miura S."/>
            <person name="Morishita T."/>
            <person name="Kabeya Y."/>
            <person name="Terasawa K."/>
            <person name="Suzuki Y."/>
            <person name="Ishii Y."/>
            <person name="Asakawa S."/>
            <person name="Takano H."/>
            <person name="Ohta N."/>
            <person name="Kuroiwa H."/>
            <person name="Tanaka K."/>
            <person name="Shimizu N."/>
            <person name="Sugano S."/>
            <person name="Sato N."/>
            <person name="Nozaki H."/>
            <person name="Ogasawara N."/>
            <person name="Kohara Y."/>
            <person name="Kuroiwa T."/>
        </authorList>
    </citation>
    <scope>NUCLEOTIDE SEQUENCE [LARGE SCALE GENOMIC DNA]</scope>
    <source>
        <strain evidence="12 13">10D</strain>
    </source>
</reference>
<dbReference type="GO" id="GO:0031966">
    <property type="term" value="C:mitochondrial membrane"/>
    <property type="evidence" value="ECO:0007669"/>
    <property type="project" value="UniProtKB-SubCell"/>
</dbReference>
<dbReference type="OMA" id="VWVPIDV"/>
<dbReference type="AlphaFoldDB" id="M1VGS9"/>
<dbReference type="PANTHER" id="PTHR45758:SF3">
    <property type="entry name" value="MITOCHONDRIAL SUBSTRATE CARRIER FAMILY PROTEIN E"/>
    <property type="match status" value="1"/>
</dbReference>
<keyword evidence="6" id="KW-0496">Mitochondrion</keyword>
<keyword evidence="13" id="KW-1185">Reference proteome</keyword>
<accession>M1VGS9</accession>
<dbReference type="KEGG" id="cme:CYME_CMR162C"/>
<dbReference type="InterPro" id="IPR023395">
    <property type="entry name" value="MCP_dom_sf"/>
</dbReference>
<dbReference type="GO" id="GO:0005381">
    <property type="term" value="F:iron ion transmembrane transporter activity"/>
    <property type="evidence" value="ECO:0007669"/>
    <property type="project" value="UniProtKB-ARBA"/>
</dbReference>
<feature type="transmembrane region" description="Helical" evidence="11">
    <location>
        <begin position="245"/>
        <end position="268"/>
    </location>
</feature>
<gene>
    <name evidence="12" type="ORF">CYME_CMR162C</name>
</gene>
<evidence type="ECO:0000256" key="4">
    <source>
        <dbReference type="ARBA" id="ARBA00022692"/>
    </source>
</evidence>
<protein>
    <submittedName>
        <fullName evidence="12">Similar to mitochondrial carrier protein</fullName>
    </submittedName>
</protein>
<evidence type="ECO:0000313" key="12">
    <source>
        <dbReference type="EMBL" id="BAM82412.1"/>
    </source>
</evidence>
<dbReference type="Proteomes" id="UP000007014">
    <property type="component" value="Chromosome 18"/>
</dbReference>
<proteinExistence type="inferred from homology"/>
<evidence type="ECO:0000256" key="5">
    <source>
        <dbReference type="ARBA" id="ARBA00022989"/>
    </source>
</evidence>
<feature type="repeat" description="Solcar" evidence="8">
    <location>
        <begin position="246"/>
        <end position="329"/>
    </location>
</feature>
<comment type="similarity">
    <text evidence="2 9">Belongs to the mitochondrial carrier (TC 2.A.29) family.</text>
</comment>
<comment type="subcellular location">
    <subcellularLocation>
        <location evidence="1">Mitochondrion membrane</location>
        <topology evidence="1">Multi-pass membrane protein</topology>
    </subcellularLocation>
</comment>
<dbReference type="RefSeq" id="XP_005538448.1">
    <property type="nucleotide sequence ID" value="XM_005538391.1"/>
</dbReference>
<dbReference type="eggNOG" id="KOG0036">
    <property type="taxonomic scope" value="Eukaryota"/>
</dbReference>
<dbReference type="SUPFAM" id="SSF103506">
    <property type="entry name" value="Mitochondrial carrier"/>
    <property type="match status" value="1"/>
</dbReference>
<evidence type="ECO:0000256" key="2">
    <source>
        <dbReference type="ARBA" id="ARBA00006375"/>
    </source>
</evidence>
<dbReference type="OrthoDB" id="250329at2759"/>
<evidence type="ECO:0000256" key="10">
    <source>
        <dbReference type="SAM" id="MobiDB-lite"/>
    </source>
</evidence>
<dbReference type="PANTHER" id="PTHR45758">
    <property type="entry name" value="MITOFERRIN-1-RELATED"/>
    <property type="match status" value="1"/>
</dbReference>
<evidence type="ECO:0000256" key="8">
    <source>
        <dbReference type="PROSITE-ProRule" id="PRU00282"/>
    </source>
</evidence>
<sequence length="345" mass="37783">MSASGEPVTLPDSSAARMSPPSTAHEPAITDLCSWSAVAGVLARTAVQPLDTIRARVMVSSKPLSIWETLQRAGTESCARYHRRLGRFGAFVRSLYRGYTISVLVQAPAVATYLTVYEKTKFALAEFEAASRTSPHRRPLIDLSASSPWNHLCSGLAAETVSAVFWTPMEVMKQRAQVATCDADATLRTLARRLWTEEGARALFRGYLLTIGVFGPYAMLYFVTYERLKRWWSRFLTKSESLPSWSILASAAASGAVAAACTTPLDVLKTRLQTTRLAAGERLSLWRMASALVREQGYQALLRGLGPRVLWIVPNTAITMTAFEYFKAQASSRTVSTASLEGVAS</sequence>
<feature type="region of interest" description="Disordered" evidence="10">
    <location>
        <begin position="1"/>
        <end position="23"/>
    </location>
</feature>
<dbReference type="GeneID" id="16996847"/>
<evidence type="ECO:0000256" key="11">
    <source>
        <dbReference type="SAM" id="Phobius"/>
    </source>
</evidence>
<dbReference type="Gene3D" id="1.50.40.10">
    <property type="entry name" value="Mitochondrial carrier domain"/>
    <property type="match status" value="1"/>
</dbReference>